<evidence type="ECO:0000256" key="1">
    <source>
        <dbReference type="SAM" id="MobiDB-lite"/>
    </source>
</evidence>
<gene>
    <name evidence="2" type="ORF">A1356_15965</name>
</gene>
<feature type="region of interest" description="Disordered" evidence="1">
    <location>
        <begin position="195"/>
        <end position="229"/>
    </location>
</feature>
<protein>
    <recommendedName>
        <fullName evidence="4">DUF1845 domain-containing protein</fullName>
    </recommendedName>
</protein>
<evidence type="ECO:0000313" key="2">
    <source>
        <dbReference type="EMBL" id="OAI24180.1"/>
    </source>
</evidence>
<evidence type="ECO:0000313" key="3">
    <source>
        <dbReference type="Proteomes" id="UP000077734"/>
    </source>
</evidence>
<name>A0AA91I575_9GAMM</name>
<dbReference type="EMBL" id="LUUL01000093">
    <property type="protein sequence ID" value="OAI24180.1"/>
    <property type="molecule type" value="Genomic_DNA"/>
</dbReference>
<sequence>MAETQSGSGTDLYSRPSFTQSLVLNSEYSKRVHQRYFKSVVSALYMIDTILYIIGEKDHIDQVQEAVSGLIDACTQDLLREIERLEKLRDDNGVSGTPKYSNPGRYDIEIVSPQVSQFVSLMLKMDDAMKLVDTLWLSNIIPNDKRADTERQWQLRIQKLARRIISLRGSAYREARARGKSTEVETATQALIDKGVDLDTDDGKDLADIETDGEEETEAVAPKSTRRYG</sequence>
<dbReference type="Proteomes" id="UP000077734">
    <property type="component" value="Unassembled WGS sequence"/>
</dbReference>
<proteinExistence type="predicted"/>
<organism evidence="2 3">
    <name type="scientific">Methylomonas koyamae</name>
    <dbReference type="NCBI Taxonomy" id="702114"/>
    <lineage>
        <taxon>Bacteria</taxon>
        <taxon>Pseudomonadati</taxon>
        <taxon>Pseudomonadota</taxon>
        <taxon>Gammaproteobacteria</taxon>
        <taxon>Methylococcales</taxon>
        <taxon>Methylococcaceae</taxon>
        <taxon>Methylomonas</taxon>
    </lineage>
</organism>
<evidence type="ECO:0008006" key="4">
    <source>
        <dbReference type="Google" id="ProtNLM"/>
    </source>
</evidence>
<feature type="compositionally biased region" description="Basic and acidic residues" evidence="1">
    <location>
        <begin position="195"/>
        <end position="207"/>
    </location>
</feature>
<dbReference type="RefSeq" id="WP_064028463.1">
    <property type="nucleotide sequence ID" value="NZ_LUUL01000093.1"/>
</dbReference>
<feature type="compositionally biased region" description="Acidic residues" evidence="1">
    <location>
        <begin position="208"/>
        <end position="218"/>
    </location>
</feature>
<dbReference type="AlphaFoldDB" id="A0AA91I575"/>
<comment type="caution">
    <text evidence="2">The sequence shown here is derived from an EMBL/GenBank/DDBJ whole genome shotgun (WGS) entry which is preliminary data.</text>
</comment>
<reference evidence="2 3" key="1">
    <citation type="submission" date="2016-03" db="EMBL/GenBank/DDBJ databases">
        <authorList>
            <person name="Heylen K."/>
            <person name="De Vos P."/>
            <person name="Vekeman B."/>
        </authorList>
    </citation>
    <scope>NUCLEOTIDE SEQUENCE [LARGE SCALE GENOMIC DNA]</scope>
    <source>
        <strain evidence="2 3">R-49807</strain>
    </source>
</reference>
<accession>A0AA91I575</accession>
<keyword evidence="3" id="KW-1185">Reference proteome</keyword>